<dbReference type="GO" id="GO:0003677">
    <property type="term" value="F:DNA binding"/>
    <property type="evidence" value="ECO:0007669"/>
    <property type="project" value="UniProtKB-KW"/>
</dbReference>
<evidence type="ECO:0000256" key="6">
    <source>
        <dbReference type="ARBA" id="ARBA00023082"/>
    </source>
</evidence>
<dbReference type="GO" id="GO:0001216">
    <property type="term" value="F:DNA-binding transcription activator activity"/>
    <property type="evidence" value="ECO:0007669"/>
    <property type="project" value="InterPro"/>
</dbReference>
<evidence type="ECO:0000256" key="2">
    <source>
        <dbReference type="ARBA" id="ARBA00022478"/>
    </source>
</evidence>
<proteinExistence type="inferred from homology"/>
<feature type="region of interest" description="Disordered" evidence="9">
    <location>
        <begin position="65"/>
        <end position="91"/>
    </location>
</feature>
<evidence type="ECO:0000256" key="1">
    <source>
        <dbReference type="ARBA" id="ARBA00008798"/>
    </source>
</evidence>
<dbReference type="GO" id="GO:0006352">
    <property type="term" value="P:DNA-templated transcription initiation"/>
    <property type="evidence" value="ECO:0007669"/>
    <property type="project" value="InterPro"/>
</dbReference>
<dbReference type="PANTHER" id="PTHR32248">
    <property type="entry name" value="RNA POLYMERASE SIGMA-54 FACTOR"/>
    <property type="match status" value="1"/>
</dbReference>
<dbReference type="GO" id="GO:0016779">
    <property type="term" value="F:nucleotidyltransferase activity"/>
    <property type="evidence" value="ECO:0007669"/>
    <property type="project" value="UniProtKB-KW"/>
</dbReference>
<dbReference type="GO" id="GO:0000428">
    <property type="term" value="C:DNA-directed RNA polymerase complex"/>
    <property type="evidence" value="ECO:0007669"/>
    <property type="project" value="UniProtKB-KW"/>
</dbReference>
<dbReference type="Pfam" id="PF04552">
    <property type="entry name" value="Sigma54_DBD"/>
    <property type="match status" value="1"/>
</dbReference>
<keyword evidence="6" id="KW-0731">Sigma factor</keyword>
<evidence type="ECO:0000259" key="10">
    <source>
        <dbReference type="Pfam" id="PF04552"/>
    </source>
</evidence>
<name>A0A381TEP7_9ZZZZ</name>
<evidence type="ECO:0000259" key="11">
    <source>
        <dbReference type="Pfam" id="PF04963"/>
    </source>
</evidence>
<dbReference type="Gene3D" id="1.10.10.1330">
    <property type="entry name" value="RNA polymerase sigma-54 factor, core-binding domain"/>
    <property type="match status" value="1"/>
</dbReference>
<gene>
    <name evidence="12" type="ORF">METZ01_LOCUS67459</name>
</gene>
<dbReference type="GO" id="GO:0016987">
    <property type="term" value="F:sigma factor activity"/>
    <property type="evidence" value="ECO:0007669"/>
    <property type="project" value="UniProtKB-KW"/>
</dbReference>
<evidence type="ECO:0000256" key="9">
    <source>
        <dbReference type="SAM" id="MobiDB-lite"/>
    </source>
</evidence>
<feature type="domain" description="RNA polymerase sigma factor 54 DNA-binding" evidence="10">
    <location>
        <begin position="326"/>
        <end position="483"/>
    </location>
</feature>
<dbReference type="PANTHER" id="PTHR32248:SF4">
    <property type="entry name" value="RNA POLYMERASE SIGMA-54 FACTOR"/>
    <property type="match status" value="1"/>
</dbReference>
<dbReference type="NCBIfam" id="TIGR02395">
    <property type="entry name" value="rpoN_sigma"/>
    <property type="match status" value="1"/>
</dbReference>
<dbReference type="InterPro" id="IPR007634">
    <property type="entry name" value="RNA_pol_sigma_54_DNA-bd"/>
</dbReference>
<evidence type="ECO:0000256" key="3">
    <source>
        <dbReference type="ARBA" id="ARBA00022679"/>
    </source>
</evidence>
<dbReference type="Pfam" id="PF00309">
    <property type="entry name" value="Sigma54_AID"/>
    <property type="match status" value="1"/>
</dbReference>
<feature type="domain" description="RNA polymerase sigma factor 54 core-binding" evidence="11">
    <location>
        <begin position="121"/>
        <end position="310"/>
    </location>
</feature>
<dbReference type="InterPro" id="IPR038709">
    <property type="entry name" value="RpoN_core-bd_sf"/>
</dbReference>
<protein>
    <recommendedName>
        <fullName evidence="13">RNA polymerase sigma-54 factor</fullName>
    </recommendedName>
</protein>
<evidence type="ECO:0008006" key="13">
    <source>
        <dbReference type="Google" id="ProtNLM"/>
    </source>
</evidence>
<keyword evidence="4" id="KW-0548">Nucleotidyltransferase</keyword>
<comment type="similarity">
    <text evidence="1">Belongs to the sigma-54 factor family.</text>
</comment>
<dbReference type="InterPro" id="IPR000394">
    <property type="entry name" value="RNA_pol_sigma_54"/>
</dbReference>
<dbReference type="Pfam" id="PF04963">
    <property type="entry name" value="Sigma54_CBD"/>
    <property type="match status" value="1"/>
</dbReference>
<keyword evidence="2" id="KW-0240">DNA-directed RNA polymerase</keyword>
<evidence type="ECO:0000256" key="5">
    <source>
        <dbReference type="ARBA" id="ARBA00023015"/>
    </source>
</evidence>
<dbReference type="PROSITE" id="PS00717">
    <property type="entry name" value="SIGMA54_1"/>
    <property type="match status" value="1"/>
</dbReference>
<dbReference type="NCBIfam" id="NF009118">
    <property type="entry name" value="PRK12469.1"/>
    <property type="match status" value="1"/>
</dbReference>
<sequence>MAKLMAPSLSLGIGLQPRLTQKLVLTPALQQAIKLLPMTTLELVEMLNQEVVENPMLEEVPAEELQVPEASAQTEKQETTTPESDSSEPWEDSDYEYFFGDYLDDGYRPSAPREFRELPPIENTLSAQTSLADHLTWQLSLQTQSTDSLVREIGLAIIGNLDTDGYLVATVEEIARMENWQTAEVERVLVVVQGFDPIGVAARDLQECLLLQIAHLGLTGTVTETIIRDYLVLLQRKQAREIARQLELSTDELKDYVEIIRQLDPKPGSRFNESSSQYVIPDVHVHKVEGEYVAALNEDSMPQLRISPIYRRLLDKKRKSDDETRAYVKEKFRSALWLLKSVDQRQKTIRKVATSIVTFQSEFLDRGIEYLRPLVLREVADDIGMHESTVSRVVNNKYMHTPRGVFEMKYFFHSGIDSAYGASVSSLAIKQRIRKIVEGENPEKPLSDARIVGLLQGSGLMLARRTVAKYREELKIPTSSRRKVLF</sequence>
<evidence type="ECO:0000256" key="4">
    <source>
        <dbReference type="ARBA" id="ARBA00022695"/>
    </source>
</evidence>
<dbReference type="Gene3D" id="1.10.10.60">
    <property type="entry name" value="Homeodomain-like"/>
    <property type="match status" value="1"/>
</dbReference>
<evidence type="ECO:0000256" key="8">
    <source>
        <dbReference type="ARBA" id="ARBA00023163"/>
    </source>
</evidence>
<keyword evidence="5" id="KW-0805">Transcription regulation</keyword>
<accession>A0A381TEP7</accession>
<dbReference type="InterPro" id="IPR007046">
    <property type="entry name" value="RNA_pol_sigma_54_core-bd"/>
</dbReference>
<reference evidence="12" key="1">
    <citation type="submission" date="2018-05" db="EMBL/GenBank/DDBJ databases">
        <authorList>
            <person name="Lanie J.A."/>
            <person name="Ng W.-L."/>
            <person name="Kazmierczak K.M."/>
            <person name="Andrzejewski T.M."/>
            <person name="Davidsen T.M."/>
            <person name="Wayne K.J."/>
            <person name="Tettelin H."/>
            <person name="Glass J.I."/>
            <person name="Rusch D."/>
            <person name="Podicherti R."/>
            <person name="Tsui H.-C.T."/>
            <person name="Winkler M.E."/>
        </authorList>
    </citation>
    <scope>NUCLEOTIDE SEQUENCE</scope>
</reference>
<organism evidence="12">
    <name type="scientific">marine metagenome</name>
    <dbReference type="NCBI Taxonomy" id="408172"/>
    <lineage>
        <taxon>unclassified sequences</taxon>
        <taxon>metagenomes</taxon>
        <taxon>ecological metagenomes</taxon>
    </lineage>
</organism>
<keyword evidence="7" id="KW-0238">DNA-binding</keyword>
<dbReference type="PROSITE" id="PS00718">
    <property type="entry name" value="SIGMA54_2"/>
    <property type="match status" value="1"/>
</dbReference>
<dbReference type="PROSITE" id="PS50044">
    <property type="entry name" value="SIGMA54_3"/>
    <property type="match status" value="1"/>
</dbReference>
<dbReference type="PRINTS" id="PR00045">
    <property type="entry name" value="SIGMA54FCT"/>
</dbReference>
<evidence type="ECO:0000313" key="12">
    <source>
        <dbReference type="EMBL" id="SVA14605.1"/>
    </source>
</evidence>
<dbReference type="AlphaFoldDB" id="A0A381TEP7"/>
<evidence type="ECO:0000256" key="7">
    <source>
        <dbReference type="ARBA" id="ARBA00023125"/>
    </source>
</evidence>
<dbReference type="EMBL" id="UINC01004477">
    <property type="protein sequence ID" value="SVA14605.1"/>
    <property type="molecule type" value="Genomic_DNA"/>
</dbReference>
<dbReference type="PIRSF" id="PIRSF000774">
    <property type="entry name" value="RpoN"/>
    <property type="match status" value="1"/>
</dbReference>
<keyword evidence="8" id="KW-0804">Transcription</keyword>
<keyword evidence="3" id="KW-0808">Transferase</keyword>